<protein>
    <recommendedName>
        <fullName evidence="3">HEAT repeat domain-containing protein</fullName>
    </recommendedName>
</protein>
<evidence type="ECO:0000313" key="2">
    <source>
        <dbReference type="Proteomes" id="UP001183246"/>
    </source>
</evidence>
<dbReference type="InterPro" id="IPR016024">
    <property type="entry name" value="ARM-type_fold"/>
</dbReference>
<accession>A0ABU2MMN6</accession>
<comment type="caution">
    <text evidence="1">The sequence shown here is derived from an EMBL/GenBank/DDBJ whole genome shotgun (WGS) entry which is preliminary data.</text>
</comment>
<organism evidence="1 2">
    <name type="scientific">Streptomyces litchfieldiae</name>
    <dbReference type="NCBI Taxonomy" id="3075543"/>
    <lineage>
        <taxon>Bacteria</taxon>
        <taxon>Bacillati</taxon>
        <taxon>Actinomycetota</taxon>
        <taxon>Actinomycetes</taxon>
        <taxon>Kitasatosporales</taxon>
        <taxon>Streptomycetaceae</taxon>
        <taxon>Streptomyces</taxon>
    </lineage>
</organism>
<gene>
    <name evidence="1" type="ORF">RM590_09610</name>
</gene>
<proteinExistence type="predicted"/>
<dbReference type="RefSeq" id="WP_311704003.1">
    <property type="nucleotide sequence ID" value="NZ_JAVREL010000004.1"/>
</dbReference>
<reference evidence="2" key="1">
    <citation type="submission" date="2023-07" db="EMBL/GenBank/DDBJ databases">
        <title>30 novel species of actinomycetes from the DSMZ collection.</title>
        <authorList>
            <person name="Nouioui I."/>
        </authorList>
    </citation>
    <scope>NUCLEOTIDE SEQUENCE [LARGE SCALE GENOMIC DNA]</scope>
    <source>
        <strain evidence="2">DSM 44938</strain>
    </source>
</reference>
<dbReference type="EMBL" id="JAVREL010000004">
    <property type="protein sequence ID" value="MDT0342872.1"/>
    <property type="molecule type" value="Genomic_DNA"/>
</dbReference>
<evidence type="ECO:0000313" key="1">
    <source>
        <dbReference type="EMBL" id="MDT0342872.1"/>
    </source>
</evidence>
<dbReference type="SUPFAM" id="SSF48371">
    <property type="entry name" value="ARM repeat"/>
    <property type="match status" value="1"/>
</dbReference>
<dbReference type="Gene3D" id="1.25.10.10">
    <property type="entry name" value="Leucine-rich Repeat Variant"/>
    <property type="match status" value="1"/>
</dbReference>
<evidence type="ECO:0008006" key="3">
    <source>
        <dbReference type="Google" id="ProtNLM"/>
    </source>
</evidence>
<keyword evidence="2" id="KW-1185">Reference proteome</keyword>
<sequence length="197" mass="21768">MSEEKPRSRRFVLLDDADGDTVEDFAQQQDWPYLSETAEDLDEMLPRHVSWAIEPSATLHYMEDLISDLNYVMVIADDPGTVRGAVAVIEDGLPVWTLDGLAADVDALTNPADLALALVRLGMGAPVGYDDRVFRRIRNAMNSEARRVREAALWAVTYEAWPDYVGALQDVLSREPDHDLARTAHALLAEMGAGDGT</sequence>
<name>A0ABU2MMN6_9ACTN</name>
<dbReference type="InterPro" id="IPR011989">
    <property type="entry name" value="ARM-like"/>
</dbReference>
<dbReference type="Proteomes" id="UP001183246">
    <property type="component" value="Unassembled WGS sequence"/>
</dbReference>